<evidence type="ECO:0000313" key="3">
    <source>
        <dbReference type="Proteomes" id="UP000789739"/>
    </source>
</evidence>
<dbReference type="GO" id="GO:0030674">
    <property type="term" value="F:protein-macromolecule adaptor activity"/>
    <property type="evidence" value="ECO:0007669"/>
    <property type="project" value="TreeGrafter"/>
</dbReference>
<dbReference type="GO" id="GO:0031625">
    <property type="term" value="F:ubiquitin protein ligase binding"/>
    <property type="evidence" value="ECO:0007669"/>
    <property type="project" value="TreeGrafter"/>
</dbReference>
<evidence type="ECO:0000259" key="1">
    <source>
        <dbReference type="SMART" id="SM01017"/>
    </source>
</evidence>
<dbReference type="Proteomes" id="UP000789739">
    <property type="component" value="Unassembled WGS sequence"/>
</dbReference>
<dbReference type="SUPFAM" id="SSF81296">
    <property type="entry name" value="E set domains"/>
    <property type="match status" value="1"/>
</dbReference>
<dbReference type="SMART" id="SM01017">
    <property type="entry name" value="Arrestin_C"/>
    <property type="match status" value="1"/>
</dbReference>
<dbReference type="PANTHER" id="PTHR11188:SF17">
    <property type="entry name" value="FI21816P1"/>
    <property type="match status" value="1"/>
</dbReference>
<dbReference type="GO" id="GO:0005886">
    <property type="term" value="C:plasma membrane"/>
    <property type="evidence" value="ECO:0007669"/>
    <property type="project" value="TreeGrafter"/>
</dbReference>
<dbReference type="InterPro" id="IPR011022">
    <property type="entry name" value="Arrestin_C-like"/>
</dbReference>
<accession>A0A9N9B6X8</accession>
<dbReference type="InterPro" id="IPR011021">
    <property type="entry name" value="Arrestin-like_N"/>
</dbReference>
<dbReference type="Pfam" id="PF02752">
    <property type="entry name" value="Arrestin_C"/>
    <property type="match status" value="1"/>
</dbReference>
<protein>
    <submittedName>
        <fullName evidence="2">5146_t:CDS:1</fullName>
    </submittedName>
</protein>
<feature type="domain" description="Arrestin C-terminal-like" evidence="1">
    <location>
        <begin position="172"/>
        <end position="307"/>
    </location>
</feature>
<dbReference type="InterPro" id="IPR050357">
    <property type="entry name" value="Arrestin_domain-protein"/>
</dbReference>
<sequence length="380" mass="43431">MVHALSIKPYTIFQIRLENDTLTMRGTPQESVGCVLRGQLVLALTETTKVREIKLVFEGKSKVTWMDLTDQEHVSDQRTVYHHEWIFIPFSKNMHTLTPDNYAWDFELVLPGSLPETVDHCSHGYVQYKMRAIVERSTFAFNLQTQKDVVIQRITDPLSLEYFSSVVVTNTWVGKVDYEISIPRKAFILGDQIPVEVTLKPLKKNLTVKRYVCILKESVTCKANNRSFHSSRLVHMGRDDEFSCDGSSWAAIEEFPIPRSLSYCLHDSQNDIIKISHKLVFYITFMDTETKALSELRAALPIVIVPNEDLKSEMTLPKYDEQWPSEVEYDNDGVTTFNLSDSRQLPSYQSAVNCMPACLFESPPPAYDVCVNATVLGQVR</sequence>
<evidence type="ECO:0000313" key="2">
    <source>
        <dbReference type="EMBL" id="CAG8552827.1"/>
    </source>
</evidence>
<organism evidence="2 3">
    <name type="scientific">Paraglomus brasilianum</name>
    <dbReference type="NCBI Taxonomy" id="144538"/>
    <lineage>
        <taxon>Eukaryota</taxon>
        <taxon>Fungi</taxon>
        <taxon>Fungi incertae sedis</taxon>
        <taxon>Mucoromycota</taxon>
        <taxon>Glomeromycotina</taxon>
        <taxon>Glomeromycetes</taxon>
        <taxon>Paraglomerales</taxon>
        <taxon>Paraglomeraceae</taxon>
        <taxon>Paraglomus</taxon>
    </lineage>
</organism>
<name>A0A9N9B6X8_9GLOM</name>
<dbReference type="GO" id="GO:0070086">
    <property type="term" value="P:ubiquitin-dependent endocytosis"/>
    <property type="evidence" value="ECO:0007669"/>
    <property type="project" value="TreeGrafter"/>
</dbReference>
<comment type="caution">
    <text evidence="2">The sequence shown here is derived from an EMBL/GenBank/DDBJ whole genome shotgun (WGS) entry which is preliminary data.</text>
</comment>
<dbReference type="PANTHER" id="PTHR11188">
    <property type="entry name" value="ARRESTIN DOMAIN CONTAINING PROTEIN"/>
    <property type="match status" value="1"/>
</dbReference>
<dbReference type="OrthoDB" id="2333384at2759"/>
<gene>
    <name evidence="2" type="ORF">PBRASI_LOCUS5181</name>
</gene>
<dbReference type="AlphaFoldDB" id="A0A9N9B6X8"/>
<dbReference type="Pfam" id="PF00339">
    <property type="entry name" value="Arrestin_N"/>
    <property type="match status" value="1"/>
</dbReference>
<dbReference type="InterPro" id="IPR014752">
    <property type="entry name" value="Arrestin-like_C"/>
</dbReference>
<dbReference type="EMBL" id="CAJVPI010000587">
    <property type="protein sequence ID" value="CAG8552827.1"/>
    <property type="molecule type" value="Genomic_DNA"/>
</dbReference>
<dbReference type="InterPro" id="IPR014756">
    <property type="entry name" value="Ig_E-set"/>
</dbReference>
<dbReference type="GO" id="GO:0005829">
    <property type="term" value="C:cytosol"/>
    <property type="evidence" value="ECO:0007669"/>
    <property type="project" value="TreeGrafter"/>
</dbReference>
<keyword evidence="3" id="KW-1185">Reference proteome</keyword>
<proteinExistence type="predicted"/>
<dbReference type="Gene3D" id="2.60.40.640">
    <property type="match status" value="2"/>
</dbReference>
<reference evidence="2" key="1">
    <citation type="submission" date="2021-06" db="EMBL/GenBank/DDBJ databases">
        <authorList>
            <person name="Kallberg Y."/>
            <person name="Tangrot J."/>
            <person name="Rosling A."/>
        </authorList>
    </citation>
    <scope>NUCLEOTIDE SEQUENCE</scope>
    <source>
        <strain evidence="2">BR232B</strain>
    </source>
</reference>